<evidence type="ECO:0000256" key="2">
    <source>
        <dbReference type="ARBA" id="ARBA00023004"/>
    </source>
</evidence>
<dbReference type="SMART" id="SM00612">
    <property type="entry name" value="Kelch"/>
    <property type="match status" value="3"/>
</dbReference>
<dbReference type="STRING" id="109895.A0A507EBU1"/>
<protein>
    <recommendedName>
        <fullName evidence="5">Kelch repeat protein</fullName>
    </recommendedName>
</protein>
<dbReference type="Pfam" id="PF24681">
    <property type="entry name" value="Kelch_KLHDC2_KLHL20_DRC7"/>
    <property type="match status" value="2"/>
</dbReference>
<dbReference type="PANTHER" id="PTHR47435">
    <property type="entry name" value="KELCH REPEAT PROTEIN (AFU_ORTHOLOGUE AFUA_5G12780)"/>
    <property type="match status" value="1"/>
</dbReference>
<accession>A0A507EBU1</accession>
<comment type="caution">
    <text evidence="3">The sequence shown here is derived from an EMBL/GenBank/DDBJ whole genome shotgun (WGS) entry which is preliminary data.</text>
</comment>
<dbReference type="Gene3D" id="2.120.10.80">
    <property type="entry name" value="Kelch-type beta propeller"/>
    <property type="match status" value="2"/>
</dbReference>
<dbReference type="Proteomes" id="UP000318582">
    <property type="component" value="Unassembled WGS sequence"/>
</dbReference>
<dbReference type="EMBL" id="QEAQ01000009">
    <property type="protein sequence ID" value="TPX61221.1"/>
    <property type="molecule type" value="Genomic_DNA"/>
</dbReference>
<evidence type="ECO:0000256" key="1">
    <source>
        <dbReference type="ARBA" id="ARBA00022737"/>
    </source>
</evidence>
<reference evidence="3 4" key="1">
    <citation type="journal article" date="2019" name="Sci. Rep.">
        <title>Comparative genomics of chytrid fungi reveal insights into the obligate biotrophic and pathogenic lifestyle of Synchytrium endobioticum.</title>
        <authorList>
            <person name="van de Vossenberg B.T.L.H."/>
            <person name="Warris S."/>
            <person name="Nguyen H.D.T."/>
            <person name="van Gent-Pelzer M.P.E."/>
            <person name="Joly D.L."/>
            <person name="van de Geest H.C."/>
            <person name="Bonants P.J.M."/>
            <person name="Smith D.S."/>
            <person name="Levesque C.A."/>
            <person name="van der Lee T.A.J."/>
        </authorList>
    </citation>
    <scope>NUCLEOTIDE SEQUENCE [LARGE SCALE GENOMIC DNA]</scope>
    <source>
        <strain evidence="3 4">CBS 809.83</strain>
    </source>
</reference>
<evidence type="ECO:0000313" key="4">
    <source>
        <dbReference type="Proteomes" id="UP000318582"/>
    </source>
</evidence>
<sequence length="350" mass="38506">MTPRLLCSLSKPSGSFAPLGRSSHSANVVGDKLMVFGGEQKPREPIDARLHVFDLASKTWTAIIDATSDAPSPRVGHGTATLRDKIFLFGGRGGAEMRPFNDLYEFDAVAKKWSRVNQTGDVPPARSYFSTAASKASFARVYHLCIGYSSIIKLLRLRRFQDHVYLFGGCPAEGRLNDLYRFDPKTTVWTQLPSHNSISPRGGAGLAYLNGRIYLHGGFNGQELNDLWAFDIASNSWQELTTTDAVVPEGRSVHGFAAIEEKGVLVCMLGERDPSAEGHLGAGKYHDDIWILQPQTENAVSWRKASFADAAEKPSPRAWFPAASWKDSVVLHGGFTGNDRDDSVFVFRLE</sequence>
<proteinExistence type="predicted"/>
<name>A0A507EBU1_9FUNG</name>
<dbReference type="PANTHER" id="PTHR47435:SF4">
    <property type="entry name" value="KELCH REPEAT PROTEIN (AFU_ORTHOLOGUE AFUA_5G12780)"/>
    <property type="match status" value="1"/>
</dbReference>
<dbReference type="InterPro" id="IPR006652">
    <property type="entry name" value="Kelch_1"/>
</dbReference>
<keyword evidence="2" id="KW-0408">Iron</keyword>
<evidence type="ECO:0008006" key="5">
    <source>
        <dbReference type="Google" id="ProtNLM"/>
    </source>
</evidence>
<dbReference type="SUPFAM" id="SSF50965">
    <property type="entry name" value="Galactose oxidase, central domain"/>
    <property type="match status" value="2"/>
</dbReference>
<dbReference type="InterPro" id="IPR015915">
    <property type="entry name" value="Kelch-typ_b-propeller"/>
</dbReference>
<evidence type="ECO:0000313" key="3">
    <source>
        <dbReference type="EMBL" id="TPX61221.1"/>
    </source>
</evidence>
<keyword evidence="4" id="KW-1185">Reference proteome</keyword>
<keyword evidence="1" id="KW-0677">Repeat</keyword>
<dbReference type="GO" id="GO:0019760">
    <property type="term" value="P:glucosinolate metabolic process"/>
    <property type="evidence" value="ECO:0007669"/>
    <property type="project" value="UniProtKB-ARBA"/>
</dbReference>
<organism evidence="3 4">
    <name type="scientific">Powellomyces hirtus</name>
    <dbReference type="NCBI Taxonomy" id="109895"/>
    <lineage>
        <taxon>Eukaryota</taxon>
        <taxon>Fungi</taxon>
        <taxon>Fungi incertae sedis</taxon>
        <taxon>Chytridiomycota</taxon>
        <taxon>Chytridiomycota incertae sedis</taxon>
        <taxon>Chytridiomycetes</taxon>
        <taxon>Spizellomycetales</taxon>
        <taxon>Powellomycetaceae</taxon>
        <taxon>Powellomyces</taxon>
    </lineage>
</organism>
<gene>
    <name evidence="3" type="ORF">PhCBS80983_g01306</name>
</gene>
<dbReference type="InterPro" id="IPR011043">
    <property type="entry name" value="Gal_Oxase/kelch_b-propeller"/>
</dbReference>
<dbReference type="AlphaFoldDB" id="A0A507EBU1"/>